<keyword evidence="2" id="KW-1185">Reference proteome</keyword>
<protein>
    <submittedName>
        <fullName evidence="1">Uncharacterized protein</fullName>
    </submittedName>
</protein>
<evidence type="ECO:0000313" key="2">
    <source>
        <dbReference type="Proteomes" id="UP001215712"/>
    </source>
</evidence>
<accession>A0AAD6HH99</accession>
<gene>
    <name evidence="1" type="ORF">N7493_008484</name>
</gene>
<organism evidence="1 2">
    <name type="scientific">Penicillium malachiteum</name>
    <dbReference type="NCBI Taxonomy" id="1324776"/>
    <lineage>
        <taxon>Eukaryota</taxon>
        <taxon>Fungi</taxon>
        <taxon>Dikarya</taxon>
        <taxon>Ascomycota</taxon>
        <taxon>Pezizomycotina</taxon>
        <taxon>Eurotiomycetes</taxon>
        <taxon>Eurotiomycetidae</taxon>
        <taxon>Eurotiales</taxon>
        <taxon>Aspergillaceae</taxon>
        <taxon>Penicillium</taxon>
    </lineage>
</organism>
<dbReference type="AlphaFoldDB" id="A0AAD6HH99"/>
<proteinExistence type="predicted"/>
<dbReference type="EMBL" id="JAQJAN010000012">
    <property type="protein sequence ID" value="KAJ5716573.1"/>
    <property type="molecule type" value="Genomic_DNA"/>
</dbReference>
<dbReference type="Proteomes" id="UP001215712">
    <property type="component" value="Unassembled WGS sequence"/>
</dbReference>
<sequence length="266" mass="30389">MPIQAPKCQQIEVDVVGENPGYLRFSDITKDKFHRLLDYETTKHLHYFYHFNEQKLRVQIPEDFHDSLTTQLFLLICDKLKSAGLLNIACLPNLSPSVRLGNVAAAKPHACWRPLNNKDFPVFAEVGKSENDNENDARQWIEYPGSSCQICLVVELTDPDTIKLSIWSPKNPFNPSRQLRRSHTSAGITELATITRGNPDLVVQFRSYISPKNTPTEIRLPVVAFTGYQFPSGSDVKFGDIIILTEEDLKEFGRLYWIQRNSHKSQ</sequence>
<evidence type="ECO:0000313" key="1">
    <source>
        <dbReference type="EMBL" id="KAJ5716573.1"/>
    </source>
</evidence>
<reference evidence="1" key="2">
    <citation type="submission" date="2023-01" db="EMBL/GenBank/DDBJ databases">
        <authorList>
            <person name="Petersen C."/>
        </authorList>
    </citation>
    <scope>NUCLEOTIDE SEQUENCE</scope>
    <source>
        <strain evidence="1">IBT 17514</strain>
    </source>
</reference>
<reference evidence="1" key="1">
    <citation type="journal article" date="2023" name="IMA Fungus">
        <title>Comparative genomic study of the Penicillium genus elucidates a diverse pangenome and 15 lateral gene transfer events.</title>
        <authorList>
            <person name="Petersen C."/>
            <person name="Sorensen T."/>
            <person name="Nielsen M.R."/>
            <person name="Sondergaard T.E."/>
            <person name="Sorensen J.L."/>
            <person name="Fitzpatrick D.A."/>
            <person name="Frisvad J.C."/>
            <person name="Nielsen K.L."/>
        </authorList>
    </citation>
    <scope>NUCLEOTIDE SEQUENCE</scope>
    <source>
        <strain evidence="1">IBT 17514</strain>
    </source>
</reference>
<name>A0AAD6HH99_9EURO</name>
<comment type="caution">
    <text evidence="1">The sequence shown here is derived from an EMBL/GenBank/DDBJ whole genome shotgun (WGS) entry which is preliminary data.</text>
</comment>